<comment type="caution">
    <text evidence="1">The sequence shown here is derived from an EMBL/GenBank/DDBJ whole genome shotgun (WGS) entry which is preliminary data.</text>
</comment>
<organism evidence="1 2">
    <name type="scientific">Ephemerocybe angulata</name>
    <dbReference type="NCBI Taxonomy" id="980116"/>
    <lineage>
        <taxon>Eukaryota</taxon>
        <taxon>Fungi</taxon>
        <taxon>Dikarya</taxon>
        <taxon>Basidiomycota</taxon>
        <taxon>Agaricomycotina</taxon>
        <taxon>Agaricomycetes</taxon>
        <taxon>Agaricomycetidae</taxon>
        <taxon>Agaricales</taxon>
        <taxon>Agaricineae</taxon>
        <taxon>Psathyrellaceae</taxon>
        <taxon>Ephemerocybe</taxon>
    </lineage>
</organism>
<gene>
    <name evidence="1" type="ORF">DFP72DRAFT_426498</name>
</gene>
<dbReference type="Proteomes" id="UP000521943">
    <property type="component" value="Unassembled WGS sequence"/>
</dbReference>
<dbReference type="EMBL" id="JACGCI010000040">
    <property type="protein sequence ID" value="KAF6753221.1"/>
    <property type="molecule type" value="Genomic_DNA"/>
</dbReference>
<name>A0A8H6HUT0_9AGAR</name>
<dbReference type="AlphaFoldDB" id="A0A8H6HUT0"/>
<keyword evidence="2" id="KW-1185">Reference proteome</keyword>
<protein>
    <submittedName>
        <fullName evidence="1">Uncharacterized protein</fullName>
    </submittedName>
</protein>
<reference evidence="1 2" key="1">
    <citation type="submission" date="2020-07" db="EMBL/GenBank/DDBJ databases">
        <title>Comparative genomics of pyrophilous fungi reveals a link between fire events and developmental genes.</title>
        <authorList>
            <consortium name="DOE Joint Genome Institute"/>
            <person name="Steindorff A.S."/>
            <person name="Carver A."/>
            <person name="Calhoun S."/>
            <person name="Stillman K."/>
            <person name="Liu H."/>
            <person name="Lipzen A."/>
            <person name="Pangilinan J."/>
            <person name="Labutti K."/>
            <person name="Bruns T.D."/>
            <person name="Grigoriev I.V."/>
        </authorList>
    </citation>
    <scope>NUCLEOTIDE SEQUENCE [LARGE SCALE GENOMIC DNA]</scope>
    <source>
        <strain evidence="1 2">CBS 144469</strain>
    </source>
</reference>
<accession>A0A8H6HUT0</accession>
<evidence type="ECO:0000313" key="2">
    <source>
        <dbReference type="Proteomes" id="UP000521943"/>
    </source>
</evidence>
<proteinExistence type="predicted"/>
<sequence>MCYMNARTSKNVERGTWSRISLRLAGAANCPSSLLQNHEKSPLLASLAVCPQCVKRRREDRYFWLSFSEVRASPSPEAQKHCTFCGTRCGLLRLGLLVLRLIGAKGRLSVGFQWGLNGNGEPKASLEQLTVASCRRIADQIIIKNLGINLSEFRLDYARNVTSTWSLANFTWETNQIGSDLIYLSDLSLESIIYAPKKPVSLQ</sequence>
<evidence type="ECO:0000313" key="1">
    <source>
        <dbReference type="EMBL" id="KAF6753221.1"/>
    </source>
</evidence>